<name>A0A939PMN6_9ACTN</name>
<accession>A0A939PMN6</accession>
<keyword evidence="4" id="KW-1185">Reference proteome</keyword>
<feature type="domain" description="HTH cro/C1-type" evidence="2">
    <location>
        <begin position="46"/>
        <end position="81"/>
    </location>
</feature>
<evidence type="ECO:0000256" key="1">
    <source>
        <dbReference type="SAM" id="MobiDB-lite"/>
    </source>
</evidence>
<evidence type="ECO:0000313" key="3">
    <source>
        <dbReference type="EMBL" id="MBO2455162.1"/>
    </source>
</evidence>
<organism evidence="3 4">
    <name type="scientific">Actinomadura barringtoniae</name>
    <dbReference type="NCBI Taxonomy" id="1427535"/>
    <lineage>
        <taxon>Bacteria</taxon>
        <taxon>Bacillati</taxon>
        <taxon>Actinomycetota</taxon>
        <taxon>Actinomycetes</taxon>
        <taxon>Streptosporangiales</taxon>
        <taxon>Thermomonosporaceae</taxon>
        <taxon>Actinomadura</taxon>
    </lineage>
</organism>
<dbReference type="Proteomes" id="UP000669179">
    <property type="component" value="Unassembled WGS sequence"/>
</dbReference>
<feature type="region of interest" description="Disordered" evidence="1">
    <location>
        <begin position="136"/>
        <end position="157"/>
    </location>
</feature>
<dbReference type="EMBL" id="JAGEOJ010000033">
    <property type="protein sequence ID" value="MBO2455162.1"/>
    <property type="molecule type" value="Genomic_DNA"/>
</dbReference>
<dbReference type="SUPFAM" id="SSF47413">
    <property type="entry name" value="lambda repressor-like DNA-binding domains"/>
    <property type="match status" value="1"/>
</dbReference>
<protein>
    <submittedName>
        <fullName evidence="3">XRE family transcriptional regulator</fullName>
    </submittedName>
</protein>
<gene>
    <name evidence="3" type="ORF">J4573_49310</name>
</gene>
<dbReference type="RefSeq" id="WP_208263391.1">
    <property type="nucleotide sequence ID" value="NZ_JAGEOJ010000033.1"/>
</dbReference>
<evidence type="ECO:0000259" key="2">
    <source>
        <dbReference type="PROSITE" id="PS50943"/>
    </source>
</evidence>
<feature type="compositionally biased region" description="Acidic residues" evidence="1">
    <location>
        <begin position="142"/>
        <end position="157"/>
    </location>
</feature>
<dbReference type="AlphaFoldDB" id="A0A939PMN6"/>
<dbReference type="PROSITE" id="PS50943">
    <property type="entry name" value="HTH_CROC1"/>
    <property type="match status" value="1"/>
</dbReference>
<evidence type="ECO:0000313" key="4">
    <source>
        <dbReference type="Proteomes" id="UP000669179"/>
    </source>
</evidence>
<dbReference type="InterPro" id="IPR001387">
    <property type="entry name" value="Cro/C1-type_HTH"/>
</dbReference>
<dbReference type="Gene3D" id="1.10.260.40">
    <property type="entry name" value="lambda repressor-like DNA-binding domains"/>
    <property type="match status" value="1"/>
</dbReference>
<proteinExistence type="predicted"/>
<comment type="caution">
    <text evidence="3">The sequence shown here is derived from an EMBL/GenBank/DDBJ whole genome shotgun (WGS) entry which is preliminary data.</text>
</comment>
<dbReference type="GO" id="GO:0003677">
    <property type="term" value="F:DNA binding"/>
    <property type="evidence" value="ECO:0007669"/>
    <property type="project" value="InterPro"/>
</dbReference>
<reference evidence="3" key="1">
    <citation type="submission" date="2021-03" db="EMBL/GenBank/DDBJ databases">
        <authorList>
            <person name="Kanchanasin P."/>
            <person name="Saeng-In P."/>
            <person name="Phongsopitanun W."/>
            <person name="Yuki M."/>
            <person name="Kudo T."/>
            <person name="Ohkuma M."/>
            <person name="Tanasupawat S."/>
        </authorList>
    </citation>
    <scope>NUCLEOTIDE SEQUENCE</scope>
    <source>
        <strain evidence="3">GKU 128</strain>
    </source>
</reference>
<sequence>MTSSEQRQRTLAEKLNHLFATVAPHGRGPYSNEEAAQAITLAGEPISGSYLWLLRKGQRDNPTLRHLEALAKFFGVPPAYFFDDETAAAVDADLALLIALKDLGVREVALRTAGLAPESLAMITEVIERVRQLEGLPASAEDSAEGSAEGEDLTPAG</sequence>
<dbReference type="InterPro" id="IPR010982">
    <property type="entry name" value="Lambda_DNA-bd_dom_sf"/>
</dbReference>